<organism evidence="2 3">
    <name type="scientific">Demequina lutea</name>
    <dbReference type="NCBI Taxonomy" id="431489"/>
    <lineage>
        <taxon>Bacteria</taxon>
        <taxon>Bacillati</taxon>
        <taxon>Actinomycetota</taxon>
        <taxon>Actinomycetes</taxon>
        <taxon>Micrococcales</taxon>
        <taxon>Demequinaceae</taxon>
        <taxon>Demequina</taxon>
    </lineage>
</organism>
<proteinExistence type="predicted"/>
<dbReference type="Proteomes" id="UP000547973">
    <property type="component" value="Unassembled WGS sequence"/>
</dbReference>
<accession>A0A7Z0CLG1</accession>
<feature type="compositionally biased region" description="Low complexity" evidence="1">
    <location>
        <begin position="13"/>
        <end position="23"/>
    </location>
</feature>
<sequence>MPDKTSTPRAPRRVAAAPSAPAPEGRERYVYAALDSATVDALREQVQATNKSQITLLGEAIDSLTPGLLEPYLPERTTTSMPGARASAVAIKGSNFNIRASAQQHEWIQTRHEELGPDLSMRQFLGIALTHYLEHKS</sequence>
<protein>
    <submittedName>
        <fullName evidence="2">Uncharacterized protein</fullName>
    </submittedName>
</protein>
<comment type="caution">
    <text evidence="2">The sequence shown here is derived from an EMBL/GenBank/DDBJ whole genome shotgun (WGS) entry which is preliminary data.</text>
</comment>
<feature type="region of interest" description="Disordered" evidence="1">
    <location>
        <begin position="1"/>
        <end position="23"/>
    </location>
</feature>
<dbReference type="AlphaFoldDB" id="A0A7Z0CLG1"/>
<evidence type="ECO:0000313" key="2">
    <source>
        <dbReference type="EMBL" id="NYI42898.1"/>
    </source>
</evidence>
<dbReference type="EMBL" id="JACBZO010000002">
    <property type="protein sequence ID" value="NYI42898.1"/>
    <property type="molecule type" value="Genomic_DNA"/>
</dbReference>
<reference evidence="2 3" key="1">
    <citation type="submission" date="2020-07" db="EMBL/GenBank/DDBJ databases">
        <title>Sequencing the genomes of 1000 actinobacteria strains.</title>
        <authorList>
            <person name="Klenk H.-P."/>
        </authorList>
    </citation>
    <scope>NUCLEOTIDE SEQUENCE [LARGE SCALE GENOMIC DNA]</scope>
    <source>
        <strain evidence="2 3">DSM 19970</strain>
    </source>
</reference>
<name>A0A7Z0CLG1_9MICO</name>
<keyword evidence="3" id="KW-1185">Reference proteome</keyword>
<gene>
    <name evidence="2" type="ORF">BKA03_003072</name>
</gene>
<evidence type="ECO:0000256" key="1">
    <source>
        <dbReference type="SAM" id="MobiDB-lite"/>
    </source>
</evidence>
<evidence type="ECO:0000313" key="3">
    <source>
        <dbReference type="Proteomes" id="UP000547973"/>
    </source>
</evidence>
<dbReference type="RefSeq" id="WP_152649586.1">
    <property type="nucleotide sequence ID" value="NZ_BBRC01000010.1"/>
</dbReference>